<reference evidence="3" key="1">
    <citation type="journal article" date="2024" name="Algal Res.">
        <title>Biochemical, toxicological and genomic investigation of a high-biomass producing Limnothrix strain isolated from Italian shallow drinking water reservoir.</title>
        <authorList>
            <person name="Simonazzi M."/>
            <person name="Shishido T.K."/>
            <person name="Delbaje E."/>
            <person name="Wahlsten M."/>
            <person name="Fewer D.P."/>
            <person name="Sivonen K."/>
            <person name="Pezzolesi L."/>
            <person name="Pistocchi R."/>
        </authorList>
    </citation>
    <scope>NUCLEOTIDE SEQUENCE [LARGE SCALE GENOMIC DNA]</scope>
    <source>
        <strain evidence="3">LRLZ20PSL1</strain>
    </source>
</reference>
<dbReference type="EMBL" id="JAZAQF010000078">
    <property type="protein sequence ID" value="MFG3818562.1"/>
    <property type="molecule type" value="Genomic_DNA"/>
</dbReference>
<evidence type="ECO:0000313" key="2">
    <source>
        <dbReference type="EMBL" id="MFG3818562.1"/>
    </source>
</evidence>
<organism evidence="2 3">
    <name type="scientific">Limnothrix redekei LRLZ20PSL1</name>
    <dbReference type="NCBI Taxonomy" id="3112953"/>
    <lineage>
        <taxon>Bacteria</taxon>
        <taxon>Bacillati</taxon>
        <taxon>Cyanobacteriota</taxon>
        <taxon>Cyanophyceae</taxon>
        <taxon>Pseudanabaenales</taxon>
        <taxon>Pseudanabaenaceae</taxon>
        <taxon>Limnothrix</taxon>
    </lineage>
</organism>
<keyword evidence="3" id="KW-1185">Reference proteome</keyword>
<dbReference type="RefSeq" id="WP_393013984.1">
    <property type="nucleotide sequence ID" value="NZ_JAZAQF010000078.1"/>
</dbReference>
<dbReference type="Pfam" id="PF12565">
    <property type="entry name" value="DUF3747"/>
    <property type="match status" value="1"/>
</dbReference>
<protein>
    <submittedName>
        <fullName evidence="2">DUF3747 domain-containing protein</fullName>
    </submittedName>
</protein>
<gene>
    <name evidence="2" type="ORF">VPK24_13000</name>
</gene>
<evidence type="ECO:0000313" key="3">
    <source>
        <dbReference type="Proteomes" id="UP001604335"/>
    </source>
</evidence>
<dbReference type="Proteomes" id="UP001604335">
    <property type="component" value="Unassembled WGS sequence"/>
</dbReference>
<comment type="caution">
    <text evidence="2">The sequence shown here is derived from an EMBL/GenBank/DDBJ whole genome shotgun (WGS) entry which is preliminary data.</text>
</comment>
<sequence length="185" mass="20352">MPTPTAPKSTTFDQQEVDQSRFIAIAQPLGTDSFKLLVLEQVSNQRLCWAESGSYPVVVDPLLVNFNFTGICGRSIDSNGFSVRVAKRDLGLQYSLRLSRRFNSVVLQGVPFGANGGPVMDIASTRGFTSGFLKLQLFPGWRFTKRSYQGRPLGHVYFTNDSFDSAVTPKGSPERSPEKPQPAAD</sequence>
<feature type="region of interest" description="Disordered" evidence="1">
    <location>
        <begin position="164"/>
        <end position="185"/>
    </location>
</feature>
<evidence type="ECO:0000256" key="1">
    <source>
        <dbReference type="SAM" id="MobiDB-lite"/>
    </source>
</evidence>
<dbReference type="InterPro" id="IPR022222">
    <property type="entry name" value="DUF3747"/>
</dbReference>
<name>A0ABW7CBP8_9CYAN</name>
<accession>A0ABW7CBP8</accession>
<proteinExistence type="predicted"/>